<reference evidence="35" key="3">
    <citation type="submission" date="2025-09" db="UniProtKB">
        <authorList>
            <consortium name="Ensembl"/>
        </authorList>
    </citation>
    <scope>IDENTIFICATION</scope>
</reference>
<feature type="domain" description="EGF-like" evidence="33">
    <location>
        <begin position="6"/>
        <end position="46"/>
    </location>
</feature>
<feature type="disulfide bond" evidence="28">
    <location>
        <begin position="441"/>
        <end position="452"/>
    </location>
</feature>
<dbReference type="FunFam" id="2.10.25.10:FF:000031">
    <property type="entry name" value="neurogenic locus notch homolog protein 3"/>
    <property type="match status" value="3"/>
</dbReference>
<feature type="disulfide bond" evidence="30">
    <location>
        <begin position="879"/>
        <end position="888"/>
    </location>
</feature>
<keyword evidence="25" id="KW-0325">Glycoprotein</keyword>
<feature type="domain" description="EGF-like" evidence="33">
    <location>
        <begin position="891"/>
        <end position="927"/>
    </location>
</feature>
<evidence type="ECO:0000256" key="26">
    <source>
        <dbReference type="ARBA" id="ARBA00023242"/>
    </source>
</evidence>
<keyword evidence="22" id="KW-0010">Activator</keyword>
<dbReference type="FunFam" id="2.10.25.10:FF:000136">
    <property type="entry name" value="Neurogenic locus notch 1"/>
    <property type="match status" value="1"/>
</dbReference>
<comment type="caution">
    <text evidence="30">Lacks conserved residue(s) required for the propagation of feature annotation.</text>
</comment>
<evidence type="ECO:0000256" key="13">
    <source>
        <dbReference type="ARBA" id="ARBA00022737"/>
    </source>
</evidence>
<evidence type="ECO:0000256" key="12">
    <source>
        <dbReference type="ARBA" id="ARBA00022729"/>
    </source>
</evidence>
<dbReference type="InterPro" id="IPR000152">
    <property type="entry name" value="EGF-type_Asp/Asn_hydroxyl_site"/>
</dbReference>
<organism evidence="35 36">
    <name type="scientific">Hucho hucho</name>
    <name type="common">huchen</name>
    <dbReference type="NCBI Taxonomy" id="62062"/>
    <lineage>
        <taxon>Eukaryota</taxon>
        <taxon>Metazoa</taxon>
        <taxon>Chordata</taxon>
        <taxon>Craniata</taxon>
        <taxon>Vertebrata</taxon>
        <taxon>Euteleostomi</taxon>
        <taxon>Actinopterygii</taxon>
        <taxon>Neopterygii</taxon>
        <taxon>Teleostei</taxon>
        <taxon>Protacanthopterygii</taxon>
        <taxon>Salmoniformes</taxon>
        <taxon>Salmonidae</taxon>
        <taxon>Salmoninae</taxon>
        <taxon>Hucho</taxon>
    </lineage>
</organism>
<dbReference type="Pfam" id="PF07684">
    <property type="entry name" value="NODP"/>
    <property type="match status" value="1"/>
</dbReference>
<dbReference type="GO" id="GO:0001525">
    <property type="term" value="P:angiogenesis"/>
    <property type="evidence" value="ECO:0007669"/>
    <property type="project" value="UniProtKB-KW"/>
</dbReference>
<feature type="disulfide bond" evidence="30">
    <location>
        <begin position="192"/>
        <end position="201"/>
    </location>
</feature>
<evidence type="ECO:0000256" key="1">
    <source>
        <dbReference type="ARBA" id="ARBA00004123"/>
    </source>
</evidence>
<feature type="disulfide bond" evidence="30">
    <location>
        <begin position="270"/>
        <end position="279"/>
    </location>
</feature>
<feature type="region of interest" description="Disordered" evidence="31">
    <location>
        <begin position="2127"/>
        <end position="2187"/>
    </location>
</feature>
<dbReference type="InterPro" id="IPR035993">
    <property type="entry name" value="Notch-like_dom_sf"/>
</dbReference>
<dbReference type="Gene3D" id="2.10.25.10">
    <property type="entry name" value="Laminin"/>
    <property type="match status" value="31"/>
</dbReference>
<feature type="domain" description="EGF-like" evidence="33">
    <location>
        <begin position="549"/>
        <end position="585"/>
    </location>
</feature>
<feature type="disulfide bond" evidence="28 30">
    <location>
        <begin position="463"/>
        <end position="472"/>
    </location>
</feature>
<feature type="compositionally biased region" description="Polar residues" evidence="31">
    <location>
        <begin position="2062"/>
        <end position="2081"/>
    </location>
</feature>
<dbReference type="SMART" id="SM01334">
    <property type="entry name" value="DUF3454"/>
    <property type="match status" value="1"/>
</dbReference>
<evidence type="ECO:0000256" key="29">
    <source>
        <dbReference type="PROSITE-ProRule" id="PRU00023"/>
    </source>
</evidence>
<feature type="disulfide bond" evidence="30">
    <location>
        <begin position="1135"/>
        <end position="1144"/>
    </location>
</feature>
<feature type="disulfide bond" evidence="30">
    <location>
        <begin position="591"/>
        <end position="601"/>
    </location>
</feature>
<keyword evidence="13" id="KW-0677">Repeat</keyword>
<dbReference type="Proteomes" id="UP000314982">
    <property type="component" value="Unassembled WGS sequence"/>
</dbReference>
<feature type="disulfide bond" evidence="28 30">
    <location>
        <begin position="387"/>
        <end position="396"/>
    </location>
</feature>
<dbReference type="SMART" id="SM01339">
    <property type="entry name" value="NODP"/>
    <property type="match status" value="1"/>
</dbReference>
<feature type="disulfide bond" evidence="30">
    <location>
        <begin position="575"/>
        <end position="584"/>
    </location>
</feature>
<feature type="binding site" evidence="27">
    <location>
        <position position="379"/>
    </location>
    <ligand>
        <name>Ca(2+)</name>
        <dbReference type="ChEBI" id="CHEBI:29108"/>
        <label>1</label>
    </ligand>
</feature>
<evidence type="ECO:0000259" key="34">
    <source>
        <dbReference type="PROSITE" id="PS50258"/>
    </source>
</evidence>
<feature type="binding site" evidence="27">
    <location>
        <position position="438"/>
    </location>
    <ligand>
        <name>Ca(2+)</name>
        <dbReference type="ChEBI" id="CHEBI:29108"/>
        <label>3</label>
    </ligand>
</feature>
<dbReference type="SUPFAM" id="SSF90193">
    <property type="entry name" value="Notch domain"/>
    <property type="match status" value="3"/>
</dbReference>
<dbReference type="GO" id="GO:0005509">
    <property type="term" value="F:calcium ion binding"/>
    <property type="evidence" value="ECO:0007669"/>
    <property type="project" value="InterPro"/>
</dbReference>
<feature type="disulfide bond" evidence="30">
    <location>
        <begin position="347"/>
        <end position="356"/>
    </location>
</feature>
<feature type="compositionally biased region" description="Polar residues" evidence="31">
    <location>
        <begin position="2037"/>
        <end position="2053"/>
    </location>
</feature>
<feature type="disulfide bond" evidence="28">
    <location>
        <begin position="403"/>
        <end position="414"/>
    </location>
</feature>
<evidence type="ECO:0000256" key="4">
    <source>
        <dbReference type="ARBA" id="ARBA00019142"/>
    </source>
</evidence>
<feature type="binding site" evidence="27">
    <location>
        <position position="402"/>
    </location>
    <ligand>
        <name>Ca(2+)</name>
        <dbReference type="ChEBI" id="CHEBI:29108"/>
        <label>2</label>
    </ligand>
</feature>
<dbReference type="GO" id="GO:0005886">
    <property type="term" value="C:plasma membrane"/>
    <property type="evidence" value="ECO:0007669"/>
    <property type="project" value="UniProtKB-SubCell"/>
</dbReference>
<evidence type="ECO:0000256" key="7">
    <source>
        <dbReference type="ARBA" id="ARBA00022536"/>
    </source>
</evidence>
<feature type="disulfide bond" evidence="30">
    <location>
        <begin position="917"/>
        <end position="926"/>
    </location>
</feature>
<feature type="disulfide bond" evidence="30">
    <location>
        <begin position="763"/>
        <end position="772"/>
    </location>
</feature>
<feature type="binding site" evidence="27">
    <location>
        <position position="440"/>
    </location>
    <ligand>
        <name>Ca(2+)</name>
        <dbReference type="ChEBI" id="CHEBI:29108"/>
        <label>3</label>
    </ligand>
</feature>
<dbReference type="PRINTS" id="PR00010">
    <property type="entry name" value="EGFBLOOD"/>
</dbReference>
<dbReference type="FunFam" id="2.10.25.10:FF:000472">
    <property type="entry name" value="Uncharacterized protein, isoform A"/>
    <property type="match status" value="1"/>
</dbReference>
<feature type="domain" description="EGF-like" evidence="33">
    <location>
        <begin position="475"/>
        <end position="511"/>
    </location>
</feature>
<feature type="disulfide bond" evidence="30">
    <location>
        <begin position="36"/>
        <end position="45"/>
    </location>
</feature>
<keyword evidence="16" id="KW-0914">Notch signaling pathway</keyword>
<dbReference type="PROSITE" id="PS50297">
    <property type="entry name" value="ANK_REP_REGION"/>
    <property type="match status" value="3"/>
</dbReference>
<evidence type="ECO:0000256" key="28">
    <source>
        <dbReference type="PIRSR" id="PIRSR002279-2"/>
    </source>
</evidence>
<feature type="domain" description="EGF-like" evidence="33">
    <location>
        <begin position="242"/>
        <end position="280"/>
    </location>
</feature>
<feature type="domain" description="EGF-like" evidence="33">
    <location>
        <begin position="125"/>
        <end position="163"/>
    </location>
</feature>
<dbReference type="PROSITE" id="PS00010">
    <property type="entry name" value="ASX_HYDROXYL"/>
    <property type="match status" value="19"/>
</dbReference>
<feature type="disulfide bond" evidence="30">
    <location>
        <begin position="1236"/>
        <end position="1253"/>
    </location>
</feature>
<feature type="region of interest" description="Disordered" evidence="31">
    <location>
        <begin position="1977"/>
        <end position="2081"/>
    </location>
</feature>
<feature type="repeat" description="ANK" evidence="29">
    <location>
        <begin position="1834"/>
        <end position="1866"/>
    </location>
</feature>
<dbReference type="FunFam" id="2.10.25.10:FF:000659">
    <property type="entry name" value="Crumbs cell polarity complex component 2b"/>
    <property type="match status" value="1"/>
</dbReference>
<dbReference type="Gene3D" id="3.30.300.320">
    <property type="match status" value="1"/>
</dbReference>
<keyword evidence="20 32" id="KW-0472">Membrane</keyword>
<dbReference type="InterPro" id="IPR001881">
    <property type="entry name" value="EGF-like_Ca-bd_dom"/>
</dbReference>
<dbReference type="GO" id="GO:0006355">
    <property type="term" value="P:regulation of DNA-templated transcription"/>
    <property type="evidence" value="ECO:0007669"/>
    <property type="project" value="InterPro"/>
</dbReference>
<evidence type="ECO:0000256" key="30">
    <source>
        <dbReference type="PROSITE-ProRule" id="PRU00076"/>
    </source>
</evidence>
<feature type="domain" description="LNR" evidence="34">
    <location>
        <begin position="1316"/>
        <end position="1357"/>
    </location>
</feature>
<evidence type="ECO:0000256" key="15">
    <source>
        <dbReference type="ARBA" id="ARBA00022837"/>
    </source>
</evidence>
<feature type="disulfide bond" evidence="30">
    <location>
        <begin position="612"/>
        <end position="621"/>
    </location>
</feature>
<dbReference type="Pfam" id="PF00008">
    <property type="entry name" value="EGF"/>
    <property type="match status" value="14"/>
</dbReference>
<evidence type="ECO:0000256" key="3">
    <source>
        <dbReference type="ARBA" id="ARBA00005847"/>
    </source>
</evidence>
<feature type="domain" description="EGF-like" evidence="33">
    <location>
        <begin position="49"/>
        <end position="86"/>
    </location>
</feature>
<dbReference type="PROSITE" id="PS50026">
    <property type="entry name" value="EGF_3"/>
    <property type="match status" value="31"/>
</dbReference>
<feature type="domain" description="EGF-like" evidence="33">
    <location>
        <begin position="165"/>
        <end position="202"/>
    </location>
</feature>
<feature type="domain" description="EGF-like" evidence="33">
    <location>
        <begin position="989"/>
        <end position="1024"/>
    </location>
</feature>
<evidence type="ECO:0000256" key="32">
    <source>
        <dbReference type="SAM" id="Phobius"/>
    </source>
</evidence>
<feature type="domain" description="EGF-like" evidence="33">
    <location>
        <begin position="853"/>
        <end position="889"/>
    </location>
</feature>
<feature type="domain" description="EGF-like" evidence="33">
    <location>
        <begin position="319"/>
        <end position="357"/>
    </location>
</feature>
<feature type="disulfide bond" evidence="30">
    <location>
        <begin position="537"/>
        <end position="546"/>
    </location>
</feature>
<keyword evidence="12" id="KW-0732">Signal</keyword>
<keyword evidence="24" id="KW-0675">Receptor</keyword>
<feature type="domain" description="EGF-like" evidence="33">
    <location>
        <begin position="1107"/>
        <end position="1145"/>
    </location>
</feature>
<keyword evidence="18" id="KW-0805">Transcription regulation</keyword>
<feature type="domain" description="EGF-like" evidence="33">
    <location>
        <begin position="204"/>
        <end position="240"/>
    </location>
</feature>
<feature type="disulfide bond" evidence="28 30">
    <location>
        <begin position="425"/>
        <end position="434"/>
    </location>
</feature>
<dbReference type="FunFam" id="2.10.25.10:FF:000004">
    <property type="entry name" value="Neurogenic locus notch 1"/>
    <property type="match status" value="4"/>
</dbReference>
<dbReference type="SMART" id="SM00004">
    <property type="entry name" value="NL"/>
    <property type="match status" value="3"/>
</dbReference>
<sequence>STALTYPNPCNPSPCRNGGECRAVSHGNTFEFHCICRLGFSDQLCLTPTNHACMSSPCRNGGTCDLITLSDYRCRCPPGWSGKTCQIANPCASNPCANGGQCSPFESHYICACLPAFHGQTCKQDVNECAQMSSPCRNGGVCVNEVGSYHCRCPQEYTGANCETPYMPCSPSPCHNGGTCVQKGDTTYDCSCLPGFTSQNCEHNIDDCPGHNCQNGGLCVDGVNTYNCQCPPHFTGQFCTENVDECEMMPNTCQNGGTCHDTYGSFHCVCVNGWTGDDCSENIDDCASAACYHGATCHDRVASFFCECPHGRTGLLCHLDDACISNPCQKGSNCDTNPVNGKAICTCPPGYTGSACNQDIDECSLGANPCEHGGRCLNTKGSFQCKCLQGYEGPRCEMDVNECMSNPCQNDATCLDQIGGFHCICMPGYEGVFCQINTDECASMPCLNNGKCIDRINSFHCECHKGFSGGLCQVDIDECASTPCMNGAKCTDGPNKYSCECTEGTVGWHMTDINECYSDPCHYGTCKDGLATFTCYCHPGYTGRLCETNINECLSQPCQNGGTCQDRENTYICTCPKGTAGFNCEVNLDDCKSKPCDYGRCIDKINGYECACEPGYAGAMCNINTDECAINPCHNGGTCIDGINSFTCLCPEGYNDATCLLQVDECGSNPCIHGRCQDLVNGYRCFCDSGWSGPNCDINNNECESNPCMNGGTCKDMTSGYVCSCRAGFSGPNCQTNINECASNPCLNQGTCIDDVAGYKCNCLLPYTGETCETLLAPCSPRPCKNGGLCHESEDYQSFSCLCPDGWQGQTCEIDINECVKGPCRSGATCHNMVGSYRCSCRPGYTGQKCETDIDDCKPNPCSNGGLCRDGVDSFVCTCLPGFRGGRCEQDINECESNPCKNGANCTDCVNSYTCTCPPGFSGINCENNTPDFNCQVWEERHVSCEVAAKQQGVEVAHLCRNSGQCLDAGNTHYCRCQAGYMGSYCQEQVDECSPNPCQNGATCTDYLGGYSCEVYIGTQEICNPPQGRPGRTLDIIQRLGLILNANPQPTPSPGIHCEINLDDCNPSTDPLTNEPKCFNKGQCVDRVGGYHCMCPAGYVGERCEGDVNECLSDPCDLRGSYNCVQLTNSYRCECRTGYTGQRCDKVFDGCKGRPCRNGGTCAVASNNLDGFICKCPPGYTGSSCEYDSRFCGSLNCRNGGTCVSGHLSPRCLCPAAFTGPECQTPTNSPCNVNHCYNGGTCQRTPDAPFFHCSCPNNFNGLLCHILDYSFPGGCEIPQCDEWAGNHICDSLCNNHACGWDGGDCSLNFDDPWQNCSAALQCWRYFNDGKCDEQCNSPGCLYDGFDCQGQEGHPLYDQYCKDHYADGHCDQGCNNAECEWDGLDCANNMPEKLADGHLVLVVHIPPEQLKNGLSTFLRELSSVLHTNVVFRRDANGEPMVFPYYGSEQELAKSVVYLEIDNRQCYQQSTECFQSATDVAAFLGALASSGNLNVPYIEAVTSVQPTPASSELYPMYVVFLGLAVLGFICLGVLVSRKRRREHGQLWFPEGFKVSEPSKKKRREPVGEDSVGLKPLKNILDISLMDDSQNGLWGEEEPDSRRFRAMLDLDDRTDHRQWTQQHLDAADLRIPSIAPTPPQGEIENDCMDVNVRGPDGFTPLMIASCSGGGLETGNSEEEEDPSAEIISDFIYQGANLHNQTDRTGETALHLAARYARSDAAKRLLESTADANVQDNMGRTPLHAAVAADAQGVFQILIRNRATDLDARMHDGTTPLILAARLAVEGMVDELINCHADANAIDDVGKSALHWASAVNNVDAAMVLLKNGANKDMQNNKEETPLFLAAREGSYETAKVLLEHFANREITDHLDQLPRDIAQERMHHDIIRLLDEYNLVRSPGLHNGTLSTTSLSPPLCSPNRYLGSLKPTAPGKKVRKPGSGGKDGGKDMRIRKKKSLDGKGSLLDSSAVLSPVDSLESPHGYLSDVASPPMTSPFQQSPPVSFNHLQGSGDSHLGQMGMGKGQDMGHLPFDPNPPRLSHLPVSSPSSQGTITMTSHLGTPPHLMQQMHSRQNPQLQHQNSNSTTAGQVLSQSFLSSELSGSDLQQGNGAGRSVPIHTILPQETQILGTQFLTPPSQHSYSGPMDNTPNHQLQVPDHPFLTPSPGSPDQWSSSSPHSNMSDWSEVPLGNCVN</sequence>
<feature type="disulfide bond" evidence="30">
    <location>
        <begin position="977"/>
        <end position="986"/>
    </location>
</feature>
<keyword evidence="9" id="KW-0037">Angiogenesis</keyword>
<feature type="binding site" evidence="27">
    <location>
        <position position="382"/>
    </location>
    <ligand>
        <name>Ca(2+)</name>
        <dbReference type="ChEBI" id="CHEBI:29108"/>
        <label>1</label>
    </ligand>
</feature>
<feature type="disulfide bond" evidence="30">
    <location>
        <begin position="516"/>
        <end position="526"/>
    </location>
</feature>
<evidence type="ECO:0000256" key="18">
    <source>
        <dbReference type="ARBA" id="ARBA00023015"/>
    </source>
</evidence>
<evidence type="ECO:0000256" key="20">
    <source>
        <dbReference type="ARBA" id="ARBA00023136"/>
    </source>
</evidence>
<dbReference type="Gene3D" id="3.30.70.3310">
    <property type="match status" value="1"/>
</dbReference>
<reference evidence="35" key="2">
    <citation type="submission" date="2025-08" db="UniProtKB">
        <authorList>
            <consortium name="Ensembl"/>
        </authorList>
    </citation>
    <scope>IDENTIFICATION</scope>
</reference>
<keyword evidence="21 28" id="KW-1015">Disulfide bond</keyword>
<dbReference type="InterPro" id="IPR000800">
    <property type="entry name" value="Notch_dom"/>
</dbReference>
<feature type="disulfide bond" evidence="30">
    <location>
        <begin position="1214"/>
        <end position="1223"/>
    </location>
</feature>
<feature type="binding site" evidence="27">
    <location>
        <position position="416"/>
    </location>
    <ligand>
        <name>Ca(2+)</name>
        <dbReference type="ChEBI" id="CHEBI:29108"/>
        <label>2</label>
    </ligand>
</feature>
<evidence type="ECO:0000256" key="22">
    <source>
        <dbReference type="ARBA" id="ARBA00023159"/>
    </source>
</evidence>
<dbReference type="GO" id="GO:0031017">
    <property type="term" value="P:exocrine pancreas development"/>
    <property type="evidence" value="ECO:0007669"/>
    <property type="project" value="UniProtKB-ARBA"/>
</dbReference>
<name>A0A4W5Q8H2_9TELE</name>
<dbReference type="FunFam" id="2.10.25.10:FF:000092">
    <property type="entry name" value="Neurogenic locus notch protein 1"/>
    <property type="match status" value="1"/>
</dbReference>
<feature type="repeat" description="ANK" evidence="29">
    <location>
        <begin position="1701"/>
        <end position="1733"/>
    </location>
</feature>
<evidence type="ECO:0000256" key="21">
    <source>
        <dbReference type="ARBA" id="ARBA00023157"/>
    </source>
</evidence>
<evidence type="ECO:0000256" key="9">
    <source>
        <dbReference type="ARBA" id="ARBA00022657"/>
    </source>
</evidence>
<feature type="disulfide bond" evidence="28">
    <location>
        <begin position="446"/>
        <end position="461"/>
    </location>
</feature>
<feature type="binding site" evidence="27">
    <location>
        <position position="399"/>
    </location>
    <ligand>
        <name>Ca(2+)</name>
        <dbReference type="ChEBI" id="CHEBI:29108"/>
        <label>2</label>
    </ligand>
</feature>
<dbReference type="GO" id="GO:0005634">
    <property type="term" value="C:nucleus"/>
    <property type="evidence" value="ECO:0007669"/>
    <property type="project" value="UniProtKB-SubCell"/>
</dbReference>
<feature type="disulfide bond" evidence="30">
    <location>
        <begin position="725"/>
        <end position="734"/>
    </location>
</feature>
<dbReference type="SMART" id="SM01338">
    <property type="entry name" value="NOD"/>
    <property type="match status" value="1"/>
</dbReference>
<dbReference type="GO" id="GO:0007219">
    <property type="term" value="P:Notch signaling pathway"/>
    <property type="evidence" value="ECO:0007669"/>
    <property type="project" value="UniProtKB-KW"/>
</dbReference>
<feature type="domain" description="EGF-like" evidence="33">
    <location>
        <begin position="952"/>
        <end position="987"/>
    </location>
</feature>
<evidence type="ECO:0000256" key="27">
    <source>
        <dbReference type="PIRSR" id="PIRSR002279-1"/>
    </source>
</evidence>
<dbReference type="Pfam" id="PF07645">
    <property type="entry name" value="EGF_CA"/>
    <property type="match status" value="5"/>
</dbReference>
<feature type="disulfide bond" evidence="30">
    <location>
        <begin position="1116"/>
        <end position="1133"/>
    </location>
</feature>
<dbReference type="GO" id="GO:0038023">
    <property type="term" value="F:signaling receptor activity"/>
    <property type="evidence" value="ECO:0007669"/>
    <property type="project" value="InterPro"/>
</dbReference>
<dbReference type="GO" id="GO:1901222">
    <property type="term" value="P:regulation of non-canonical NF-kappaB signal transduction"/>
    <property type="evidence" value="ECO:0007669"/>
    <property type="project" value="UniProtKB-ARBA"/>
</dbReference>
<feature type="binding site" evidence="27">
    <location>
        <position position="454"/>
    </location>
    <ligand>
        <name>Ca(2+)</name>
        <dbReference type="ChEBI" id="CHEBI:29108"/>
        <label>3</label>
    </ligand>
</feature>
<dbReference type="FunFam" id="2.10.25.10:FF:000309">
    <property type="entry name" value="Uncharacterized protein, isoform A"/>
    <property type="match status" value="1"/>
</dbReference>
<feature type="repeat" description="ANK" evidence="29">
    <location>
        <begin position="1768"/>
        <end position="1800"/>
    </location>
</feature>
<dbReference type="FunFam" id="2.10.25.10:FF:000157">
    <property type="entry name" value="Neurogenic locus notch protein 1"/>
    <property type="match status" value="1"/>
</dbReference>
<feature type="repeat" description="ANK" evidence="29">
    <location>
        <begin position="1801"/>
        <end position="1833"/>
    </location>
</feature>
<evidence type="ECO:0000256" key="17">
    <source>
        <dbReference type="ARBA" id="ARBA00022989"/>
    </source>
</evidence>
<dbReference type="GO" id="GO:0007411">
    <property type="term" value="P:axon guidance"/>
    <property type="evidence" value="ECO:0007669"/>
    <property type="project" value="TreeGrafter"/>
</dbReference>
<keyword evidence="36" id="KW-1185">Reference proteome</keyword>
<dbReference type="InterPro" id="IPR018097">
    <property type="entry name" value="EGF_Ca-bd_CS"/>
</dbReference>
<dbReference type="FunFam" id="2.10.25.10:FF:000060">
    <property type="entry name" value="Neurogenic locus notch protein 1"/>
    <property type="match status" value="1"/>
</dbReference>
<feature type="domain" description="EGF-like" evidence="33">
    <location>
        <begin position="587"/>
        <end position="622"/>
    </location>
</feature>
<comment type="similarity">
    <text evidence="3">Belongs to the NOTCH family.</text>
</comment>
<dbReference type="PRINTS" id="PR01984">
    <property type="entry name" value="NOTCH1"/>
</dbReference>
<evidence type="ECO:0000256" key="16">
    <source>
        <dbReference type="ARBA" id="ARBA00022976"/>
    </source>
</evidence>
<feature type="domain" description="EGF-like" evidence="33">
    <location>
        <begin position="282"/>
        <end position="318"/>
    </location>
</feature>
<dbReference type="InterPro" id="IPR011656">
    <property type="entry name" value="Notch_NODP_dom"/>
</dbReference>
<dbReference type="Pfam" id="PF12661">
    <property type="entry name" value="hEGF"/>
    <property type="match status" value="6"/>
</dbReference>
<dbReference type="PROSITE" id="PS50258">
    <property type="entry name" value="LNR"/>
    <property type="match status" value="3"/>
</dbReference>
<evidence type="ECO:0000256" key="23">
    <source>
        <dbReference type="ARBA" id="ARBA00023163"/>
    </source>
</evidence>
<feature type="disulfide bond" evidence="28">
    <location>
        <begin position="370"/>
        <end position="385"/>
    </location>
</feature>
<evidence type="ECO:0000256" key="11">
    <source>
        <dbReference type="ARBA" id="ARBA00022723"/>
    </source>
</evidence>
<evidence type="ECO:0000256" key="31">
    <source>
        <dbReference type="SAM" id="MobiDB-lite"/>
    </source>
</evidence>
<feature type="domain" description="EGF-like" evidence="33">
    <location>
        <begin position="399"/>
        <end position="435"/>
    </location>
</feature>
<dbReference type="InterPro" id="IPR002110">
    <property type="entry name" value="Ankyrin_rpt"/>
</dbReference>
<dbReference type="FunFam" id="2.10.25.10:FF:000146">
    <property type="entry name" value="Putative neurogenic locus notch"/>
    <property type="match status" value="1"/>
</dbReference>
<feature type="region of interest" description="Disordered" evidence="31">
    <location>
        <begin position="1919"/>
        <end position="1961"/>
    </location>
</feature>
<accession>A0A4W5Q8H2</accession>
<feature type="disulfide bond" evidence="30">
    <location>
        <begin position="1255"/>
        <end position="1264"/>
    </location>
</feature>
<evidence type="ECO:0000256" key="14">
    <source>
        <dbReference type="ARBA" id="ARBA00022782"/>
    </source>
</evidence>
<feature type="disulfide bond" evidence="30">
    <location>
        <begin position="666"/>
        <end position="676"/>
    </location>
</feature>
<dbReference type="PRINTS" id="PR01452">
    <property type="entry name" value="LNOTCHREPEAT"/>
</dbReference>
<reference evidence="36" key="1">
    <citation type="submission" date="2018-06" db="EMBL/GenBank/DDBJ databases">
        <title>Genome assembly of Danube salmon.</title>
        <authorList>
            <person name="Macqueen D.J."/>
            <person name="Gundappa M.K."/>
        </authorList>
    </citation>
    <scope>NUCLEOTIDE SEQUENCE [LARGE SCALE GENOMIC DNA]</scope>
</reference>
<evidence type="ECO:0000256" key="19">
    <source>
        <dbReference type="ARBA" id="ARBA00023043"/>
    </source>
</evidence>
<feature type="disulfide bond" evidence="30">
    <location>
        <begin position="76"/>
        <end position="85"/>
    </location>
</feature>
<feature type="disulfide bond" evidence="30">
    <location>
        <begin position="230"/>
        <end position="239"/>
    </location>
</feature>
<dbReference type="SMART" id="SM00181">
    <property type="entry name" value="EGF"/>
    <property type="match status" value="31"/>
</dbReference>
<feature type="disulfide bond" evidence="28">
    <location>
        <begin position="363"/>
        <end position="376"/>
    </location>
</feature>
<keyword evidence="5" id="KW-0217">Developmental protein</keyword>
<keyword evidence="10 32" id="KW-0812">Transmembrane</keyword>
<feature type="binding site" evidence="27">
    <location>
        <position position="400"/>
    </location>
    <ligand>
        <name>Ca(2+)</name>
        <dbReference type="ChEBI" id="CHEBI:29108"/>
        <label>2</label>
    </ligand>
</feature>
<feature type="domain" description="EGF-like" evidence="33">
    <location>
        <begin position="662"/>
        <end position="697"/>
    </location>
</feature>
<keyword evidence="26" id="KW-0539">Nucleus</keyword>
<feature type="domain" description="EGF-like" evidence="33">
    <location>
        <begin position="87"/>
        <end position="123"/>
    </location>
</feature>
<dbReference type="PROSITE" id="PS00022">
    <property type="entry name" value="EGF_1"/>
    <property type="match status" value="26"/>
</dbReference>
<dbReference type="InterPro" id="IPR051355">
    <property type="entry name" value="Notch/Slit_guidance"/>
</dbReference>
<feature type="domain" description="EGF-like" evidence="33">
    <location>
        <begin position="1061"/>
        <end position="1105"/>
    </location>
</feature>
<evidence type="ECO:0000256" key="25">
    <source>
        <dbReference type="ARBA" id="ARBA00023180"/>
    </source>
</evidence>
<keyword evidence="17 32" id="KW-1133">Transmembrane helix</keyword>
<feature type="domain" description="EGF-like" evidence="33">
    <location>
        <begin position="1147"/>
        <end position="1186"/>
    </location>
</feature>
<evidence type="ECO:0000256" key="10">
    <source>
        <dbReference type="ARBA" id="ARBA00022692"/>
    </source>
</evidence>
<dbReference type="FunFam" id="2.10.25.10:FF:000253">
    <property type="entry name" value="Neurogenic locus notch protein 1"/>
    <property type="match status" value="1"/>
</dbReference>
<dbReference type="FunFam" id="2.10.25.10:FF:000327">
    <property type="entry name" value="neurogenic locus notch homolog protein 4"/>
    <property type="match status" value="2"/>
</dbReference>
<evidence type="ECO:0000313" key="36">
    <source>
        <dbReference type="Proteomes" id="UP000314982"/>
    </source>
</evidence>
<dbReference type="CDD" id="cd00054">
    <property type="entry name" value="EGF_CA"/>
    <property type="match status" value="25"/>
</dbReference>
<dbReference type="PANTHER" id="PTHR45836">
    <property type="entry name" value="SLIT HOMOLOG"/>
    <property type="match status" value="1"/>
</dbReference>
<feature type="domain" description="EGF-like" evidence="33">
    <location>
        <begin position="775"/>
        <end position="813"/>
    </location>
</feature>
<dbReference type="PROSITE" id="PS01186">
    <property type="entry name" value="EGF_2"/>
    <property type="match status" value="22"/>
</dbReference>
<feature type="binding site" evidence="27">
    <location>
        <position position="417"/>
    </location>
    <ligand>
        <name>Ca(2+)</name>
        <dbReference type="ChEBI" id="CHEBI:29108"/>
        <label>2</label>
    </ligand>
</feature>
<dbReference type="CDD" id="cd21702">
    <property type="entry name" value="JMTM_Notch1"/>
    <property type="match status" value="1"/>
</dbReference>
<evidence type="ECO:0000259" key="33">
    <source>
        <dbReference type="PROSITE" id="PS50026"/>
    </source>
</evidence>
<dbReference type="FunFam" id="2.10.25.10:FF:000127">
    <property type="entry name" value="Neurogenic locus notch protein 1"/>
    <property type="match status" value="3"/>
</dbReference>
<keyword evidence="7 30" id="KW-0245">EGF-like domain</keyword>
<dbReference type="GO" id="GO:0009986">
    <property type="term" value="C:cell surface"/>
    <property type="evidence" value="ECO:0007669"/>
    <property type="project" value="TreeGrafter"/>
</dbReference>
<evidence type="ECO:0000256" key="8">
    <source>
        <dbReference type="ARBA" id="ARBA00022553"/>
    </source>
</evidence>
<feature type="domain" description="EGF-like" evidence="33">
    <location>
        <begin position="512"/>
        <end position="547"/>
    </location>
</feature>
<keyword evidence="15 27" id="KW-0106">Calcium</keyword>
<keyword evidence="8" id="KW-0597">Phosphoprotein</keyword>
<dbReference type="InterPro" id="IPR008297">
    <property type="entry name" value="Notch"/>
</dbReference>
<feature type="domain" description="EGF-like" evidence="33">
    <location>
        <begin position="815"/>
        <end position="851"/>
    </location>
</feature>
<feature type="disulfide bond" evidence="30">
    <location>
        <begin position="650"/>
        <end position="659"/>
    </location>
</feature>
<dbReference type="Pfam" id="PF06816">
    <property type="entry name" value="NOD"/>
    <property type="match status" value="1"/>
</dbReference>
<dbReference type="GO" id="GO:0043235">
    <property type="term" value="C:receptor complex"/>
    <property type="evidence" value="ECO:0007669"/>
    <property type="project" value="TreeGrafter"/>
</dbReference>
<dbReference type="GO" id="GO:0060218">
    <property type="term" value="P:hematopoietic stem cell differentiation"/>
    <property type="evidence" value="ECO:0007669"/>
    <property type="project" value="UniProtKB-ARBA"/>
</dbReference>
<feature type="disulfide bond" evidence="30">
    <location>
        <begin position="803"/>
        <end position="812"/>
    </location>
</feature>
<feature type="compositionally biased region" description="Polar residues" evidence="31">
    <location>
        <begin position="1989"/>
        <end position="2006"/>
    </location>
</feature>
<feature type="disulfide bond" evidence="30">
    <location>
        <begin position="784"/>
        <end position="801"/>
    </location>
</feature>
<dbReference type="InterPro" id="IPR036770">
    <property type="entry name" value="Ankyrin_rpt-contain_sf"/>
</dbReference>
<evidence type="ECO:0000256" key="2">
    <source>
        <dbReference type="ARBA" id="ARBA00004251"/>
    </source>
</evidence>
<dbReference type="SUPFAM" id="SSF57196">
    <property type="entry name" value="EGF/Laminin"/>
    <property type="match status" value="21"/>
</dbReference>
<evidence type="ECO:0000256" key="6">
    <source>
        <dbReference type="ARBA" id="ARBA00022475"/>
    </source>
</evidence>
<keyword evidence="6" id="KW-1003">Cell membrane</keyword>
<feature type="domain" description="EGF-like" evidence="33">
    <location>
        <begin position="1227"/>
        <end position="1265"/>
    </location>
</feature>
<feature type="disulfide bond" evidence="30">
    <location>
        <begin position="113"/>
        <end position="122"/>
    </location>
</feature>
<keyword evidence="11 27" id="KW-0479">Metal-binding</keyword>
<feature type="transmembrane region" description="Helical" evidence="32">
    <location>
        <begin position="1512"/>
        <end position="1533"/>
    </location>
</feature>
<dbReference type="FunFam" id="3.30.300.320:FF:000001">
    <property type="entry name" value="Neurogenic locus notch 1"/>
    <property type="match status" value="1"/>
</dbReference>
<keyword evidence="19 29" id="KW-0040">ANK repeat</keyword>
<feature type="domain" description="EGF-like" evidence="33">
    <location>
        <begin position="437"/>
        <end position="473"/>
    </location>
</feature>
<feature type="domain" description="EGF-like" evidence="33">
    <location>
        <begin position="699"/>
        <end position="735"/>
    </location>
</feature>
<feature type="disulfide bond" evidence="30">
    <location>
        <begin position="328"/>
        <end position="345"/>
    </location>
</feature>
<dbReference type="Pfam" id="PF12796">
    <property type="entry name" value="Ank_2"/>
    <property type="match status" value="2"/>
</dbReference>
<feature type="domain" description="EGF-like" evidence="33">
    <location>
        <begin position="1188"/>
        <end position="1224"/>
    </location>
</feature>
<feature type="disulfide bond" evidence="30">
    <location>
        <begin position="153"/>
        <end position="162"/>
    </location>
</feature>
<evidence type="ECO:0000256" key="5">
    <source>
        <dbReference type="ARBA" id="ARBA00022473"/>
    </source>
</evidence>
<feature type="disulfide bond" evidence="30">
    <location>
        <begin position="1095"/>
        <end position="1104"/>
    </location>
</feature>
<dbReference type="Pfam" id="PF00066">
    <property type="entry name" value="Notch"/>
    <property type="match status" value="3"/>
</dbReference>
<feature type="disulfide bond" evidence="30">
    <location>
        <begin position="1176"/>
        <end position="1185"/>
    </location>
</feature>
<dbReference type="InterPro" id="IPR013032">
    <property type="entry name" value="EGF-like_CS"/>
</dbReference>
<feature type="binding site" evidence="27">
    <location>
        <position position="437"/>
    </location>
    <ligand>
        <name>Ca(2+)</name>
        <dbReference type="ChEBI" id="CHEBI:29108"/>
        <label>3</label>
    </ligand>
</feature>
<feature type="domain" description="LNR" evidence="34">
    <location>
        <begin position="1359"/>
        <end position="1395"/>
    </location>
</feature>
<dbReference type="GeneTree" id="ENSGT00940000157157"/>
<feature type="disulfide bond" evidence="30">
    <location>
        <begin position="308"/>
        <end position="317"/>
    </location>
</feature>
<dbReference type="SUPFAM" id="SSF57184">
    <property type="entry name" value="Growth factor receptor domain"/>
    <property type="match status" value="3"/>
</dbReference>
<keyword evidence="14" id="KW-0221">Differentiation</keyword>
<feature type="disulfide bond" evidence="30">
    <location>
        <begin position="687"/>
        <end position="696"/>
    </location>
</feature>
<dbReference type="InterPro" id="IPR000742">
    <property type="entry name" value="EGF"/>
</dbReference>
<dbReference type="FunFam" id="2.10.25.10:FF:000143">
    <property type="entry name" value="Protein crumbs 1"/>
    <property type="match status" value="1"/>
</dbReference>
<dbReference type="FunFam" id="1.25.40.20:FF:000005">
    <property type="entry name" value="Neurogenic locus notch 1"/>
    <property type="match status" value="1"/>
</dbReference>
<feature type="compositionally biased region" description="Polar residues" evidence="31">
    <location>
        <begin position="2127"/>
        <end position="2147"/>
    </location>
</feature>
<dbReference type="FunFam" id="2.10.25.10:FF:000080">
    <property type="entry name" value="Neurogenic locus notch 1"/>
    <property type="match status" value="1"/>
</dbReference>
<feature type="compositionally biased region" description="Low complexity" evidence="31">
    <location>
        <begin position="2157"/>
        <end position="2172"/>
    </location>
</feature>
<dbReference type="SMART" id="SM00248">
    <property type="entry name" value="ANK"/>
    <property type="match status" value="6"/>
</dbReference>
<feature type="domain" description="LNR" evidence="34">
    <location>
        <begin position="1275"/>
        <end position="1315"/>
    </location>
</feature>
<dbReference type="FunFam" id="2.10.25.10:FF:000558">
    <property type="entry name" value="Neurogenic locus notch homolog protein 1"/>
    <property type="match status" value="1"/>
</dbReference>
<evidence type="ECO:0000313" key="35">
    <source>
        <dbReference type="Ensembl" id="ENSHHUP00000070250.1"/>
    </source>
</evidence>
<feature type="disulfide bond" evidence="30">
    <location>
        <begin position="841"/>
        <end position="850"/>
    </location>
</feature>
<comment type="subcellular location">
    <subcellularLocation>
        <location evidence="2">Cell membrane</location>
        <topology evidence="2">Single-pass type I membrane protein</topology>
    </subcellularLocation>
    <subcellularLocation>
        <location evidence="1">Nucleus</location>
    </subcellularLocation>
</comment>
<proteinExistence type="inferred from homology"/>
<dbReference type="FunFam" id="2.10.25.10:FF:000125">
    <property type="entry name" value="Neurogenic locus notch protein-like"/>
    <property type="match status" value="1"/>
</dbReference>
<dbReference type="InterPro" id="IPR022362">
    <property type="entry name" value="Notch_1"/>
</dbReference>
<dbReference type="PIRSF" id="PIRSF002279">
    <property type="entry name" value="Notch"/>
    <property type="match status" value="1"/>
</dbReference>
<protein>
    <recommendedName>
        <fullName evidence="4">Neurogenic locus notch homolog protein 1</fullName>
    </recommendedName>
</protein>
<dbReference type="InterPro" id="IPR049883">
    <property type="entry name" value="NOTCH1_EGF-like"/>
</dbReference>
<dbReference type="InterPro" id="IPR010660">
    <property type="entry name" value="Notch_NOD_dom"/>
</dbReference>
<dbReference type="Gene3D" id="1.25.40.20">
    <property type="entry name" value="Ankyrin repeat-containing domain"/>
    <property type="match status" value="1"/>
</dbReference>
<feature type="domain" description="EGF-like" evidence="33">
    <location>
        <begin position="624"/>
        <end position="660"/>
    </location>
</feature>
<dbReference type="SUPFAM" id="SSF48403">
    <property type="entry name" value="Ankyrin repeat"/>
    <property type="match status" value="1"/>
</dbReference>
<dbReference type="GO" id="GO:0045597">
    <property type="term" value="P:positive regulation of cell differentiation"/>
    <property type="evidence" value="ECO:0007669"/>
    <property type="project" value="UniProtKB-ARBA"/>
</dbReference>
<dbReference type="PROSITE" id="PS50088">
    <property type="entry name" value="ANK_REPEAT"/>
    <property type="match status" value="4"/>
</dbReference>
<evidence type="ECO:0000256" key="24">
    <source>
        <dbReference type="ARBA" id="ARBA00023170"/>
    </source>
</evidence>
<dbReference type="PANTHER" id="PTHR45836:SF23">
    <property type="entry name" value="NEUROGENIC LOCUS NOTCH HOMOLOG PROTEIN 1"/>
    <property type="match status" value="1"/>
</dbReference>
<feature type="domain" description="EGF-like" evidence="33">
    <location>
        <begin position="737"/>
        <end position="773"/>
    </location>
</feature>
<dbReference type="SMART" id="SM00179">
    <property type="entry name" value="EGF_CA"/>
    <property type="match status" value="28"/>
</dbReference>
<dbReference type="InterPro" id="IPR009030">
    <property type="entry name" value="Growth_fac_rcpt_cys_sf"/>
</dbReference>
<dbReference type="PROSITE" id="PS01187">
    <property type="entry name" value="EGF_CA"/>
    <property type="match status" value="8"/>
</dbReference>
<feature type="disulfide bond" evidence="28">
    <location>
        <begin position="408"/>
        <end position="423"/>
    </location>
</feature>
<keyword evidence="23" id="KW-0804">Transcription</keyword>
<dbReference type="PRINTS" id="PR01983">
    <property type="entry name" value="NOTCH"/>
</dbReference>
<dbReference type="FunFam" id="2.10.25.10:FF:000279">
    <property type="entry name" value="Neurogenic locus notch 1"/>
    <property type="match status" value="1"/>
</dbReference>
<dbReference type="Ensembl" id="ENSHHUT00000072586.1">
    <property type="protein sequence ID" value="ENSHHUP00000070250.1"/>
    <property type="gene ID" value="ENSHHUG00000039193.1"/>
</dbReference>
<feature type="domain" description="EGF-like" evidence="33">
    <location>
        <begin position="359"/>
        <end position="397"/>
    </location>
</feature>
<dbReference type="InterPro" id="IPR024600">
    <property type="entry name" value="Notch_C"/>
</dbReference>